<name>A0ABV7FDA3_9BURK</name>
<organism evidence="3 4">
    <name type="scientific">Undibacterium arcticum</name>
    <dbReference type="NCBI Taxonomy" id="1762892"/>
    <lineage>
        <taxon>Bacteria</taxon>
        <taxon>Pseudomonadati</taxon>
        <taxon>Pseudomonadota</taxon>
        <taxon>Betaproteobacteria</taxon>
        <taxon>Burkholderiales</taxon>
        <taxon>Oxalobacteraceae</taxon>
        <taxon>Undibacterium</taxon>
    </lineage>
</organism>
<dbReference type="EMBL" id="JBHRTP010000125">
    <property type="protein sequence ID" value="MFC3111436.1"/>
    <property type="molecule type" value="Genomic_DNA"/>
</dbReference>
<protein>
    <submittedName>
        <fullName evidence="3">TcpQ domain-containing protein</fullName>
    </submittedName>
</protein>
<keyword evidence="1" id="KW-0472">Membrane</keyword>
<feature type="transmembrane region" description="Helical" evidence="1">
    <location>
        <begin position="7"/>
        <end position="27"/>
    </location>
</feature>
<dbReference type="RefSeq" id="WP_390329786.1">
    <property type="nucleotide sequence ID" value="NZ_JBHRTP010000125.1"/>
</dbReference>
<proteinExistence type="predicted"/>
<dbReference type="Proteomes" id="UP001595530">
    <property type="component" value="Unassembled WGS sequence"/>
</dbReference>
<sequence>MLGNTKISVLALFMVVPAMALAGLLVVDETVPTPIIKPAPVAVKIVPKEVWTAERGSTFRDTLDNWAKKAKWTVVFDMGKADYQLEGPLRFEGSIDEAAAQFVKLYERAEKPLYADISLRQSLIYVTTRK</sequence>
<comment type="caution">
    <text evidence="3">The sequence shown here is derived from an EMBL/GenBank/DDBJ whole genome shotgun (WGS) entry which is preliminary data.</text>
</comment>
<keyword evidence="4" id="KW-1185">Reference proteome</keyword>
<evidence type="ECO:0000256" key="1">
    <source>
        <dbReference type="SAM" id="Phobius"/>
    </source>
</evidence>
<evidence type="ECO:0000259" key="2">
    <source>
        <dbReference type="Pfam" id="PF10671"/>
    </source>
</evidence>
<dbReference type="Gene3D" id="3.55.50.70">
    <property type="match status" value="1"/>
</dbReference>
<dbReference type="Pfam" id="PF10671">
    <property type="entry name" value="TcpQ"/>
    <property type="match status" value="1"/>
</dbReference>
<keyword evidence="1" id="KW-0812">Transmembrane</keyword>
<reference evidence="4" key="1">
    <citation type="journal article" date="2019" name="Int. J. Syst. Evol. Microbiol.">
        <title>The Global Catalogue of Microorganisms (GCM) 10K type strain sequencing project: providing services to taxonomists for standard genome sequencing and annotation.</title>
        <authorList>
            <consortium name="The Broad Institute Genomics Platform"/>
            <consortium name="The Broad Institute Genome Sequencing Center for Infectious Disease"/>
            <person name="Wu L."/>
            <person name="Ma J."/>
        </authorList>
    </citation>
    <scope>NUCLEOTIDE SEQUENCE [LARGE SCALE GENOMIC DNA]</scope>
    <source>
        <strain evidence="4">KCTC 42986</strain>
    </source>
</reference>
<evidence type="ECO:0000313" key="3">
    <source>
        <dbReference type="EMBL" id="MFC3111436.1"/>
    </source>
</evidence>
<gene>
    <name evidence="3" type="ORF">ACFOFO_26435</name>
</gene>
<evidence type="ECO:0000313" key="4">
    <source>
        <dbReference type="Proteomes" id="UP001595530"/>
    </source>
</evidence>
<accession>A0ABV7FDA3</accession>
<keyword evidence="1" id="KW-1133">Transmembrane helix</keyword>
<dbReference type="InterPro" id="IPR018927">
    <property type="entry name" value="Pilus_synth_Q_C"/>
</dbReference>
<feature type="domain" description="Toxin co-regulated pilus biosynthesis protein Q C-terminal" evidence="2">
    <location>
        <begin position="50"/>
        <end position="127"/>
    </location>
</feature>